<dbReference type="InterPro" id="IPR012394">
    <property type="entry name" value="Aldehyde_DH_NAD(P)"/>
</dbReference>
<name>A0ABW5C538_9BACI</name>
<protein>
    <recommendedName>
        <fullName evidence="3">Aldehyde dehydrogenase</fullName>
    </recommendedName>
</protein>
<dbReference type="PANTHER" id="PTHR43570:SF16">
    <property type="entry name" value="ALDEHYDE DEHYDROGENASE TYPE III, ISOFORM Q"/>
    <property type="match status" value="1"/>
</dbReference>
<feature type="domain" description="Aldehyde dehydrogenase" evidence="6">
    <location>
        <begin position="3"/>
        <end position="436"/>
    </location>
</feature>
<dbReference type="SUPFAM" id="SSF53720">
    <property type="entry name" value="ALDH-like"/>
    <property type="match status" value="1"/>
</dbReference>
<dbReference type="InterPro" id="IPR029510">
    <property type="entry name" value="Ald_DH_CS_GLU"/>
</dbReference>
<sequence>MTQIKEQSLTAVKNTVRRQKEFFRNGHTKSKDFRVSMLKKLAEQIRKNEEKICLALKQDLNKSETEAYVTEIGFLLEEIGFTLKHIDKWMKPEKVKTAKTHFGSKGFKVAEPYGVSLIIAPWNYPFQLQLAPLIGAIAAGNTAVLKPSELTPHTSTLLADMIGDTFSSEYIAVLEGGVETTTYLLDQEFDYIFFTGSVPVGKVVMEAAAKRLIPITLELGGKSPCIVDETANIELAAKRIAFGKFINAGQTCIAPDYLYVHKKVKQEFLTELKKVIVDFYGDKPLENEEFTRIVNDRHFQRLKKYLSDGSILFGGESDEASLKIEPTLLEPESMTSGVMTDEIFGPIFPVVEYENIRTVIDFVTDRPKPLALYLFTTSEEMEKKVTESISFGGGCINDTLMHIATPYLPFGGVGESGMGTYHGESSFTAFSHYKSVLKQTNRFDFHFRYPNAKNGLKLIKRLMK</sequence>
<comment type="caution">
    <text evidence="7">The sequence shown here is derived from an EMBL/GenBank/DDBJ whole genome shotgun (WGS) entry which is preliminary data.</text>
</comment>
<evidence type="ECO:0000313" key="8">
    <source>
        <dbReference type="Proteomes" id="UP001597318"/>
    </source>
</evidence>
<gene>
    <name evidence="7" type="ORF">ACFSKK_20285</name>
</gene>
<dbReference type="EMBL" id="JBHUIK010000005">
    <property type="protein sequence ID" value="MFD2216030.1"/>
    <property type="molecule type" value="Genomic_DNA"/>
</dbReference>
<dbReference type="Gene3D" id="3.40.309.10">
    <property type="entry name" value="Aldehyde Dehydrogenase, Chain A, domain 2"/>
    <property type="match status" value="1"/>
</dbReference>
<dbReference type="RefSeq" id="WP_247345862.1">
    <property type="nucleotide sequence ID" value="NZ_CP095550.1"/>
</dbReference>
<evidence type="ECO:0000256" key="5">
    <source>
        <dbReference type="RuleBase" id="RU003345"/>
    </source>
</evidence>
<dbReference type="PANTHER" id="PTHR43570">
    <property type="entry name" value="ALDEHYDE DEHYDROGENASE"/>
    <property type="match status" value="1"/>
</dbReference>
<evidence type="ECO:0000259" key="6">
    <source>
        <dbReference type="Pfam" id="PF00171"/>
    </source>
</evidence>
<dbReference type="InterPro" id="IPR015590">
    <property type="entry name" value="Aldehyde_DH_dom"/>
</dbReference>
<dbReference type="InterPro" id="IPR016161">
    <property type="entry name" value="Ald_DH/histidinol_DH"/>
</dbReference>
<comment type="similarity">
    <text evidence="1 3 5">Belongs to the aldehyde dehydrogenase family.</text>
</comment>
<dbReference type="Gene3D" id="3.40.605.10">
    <property type="entry name" value="Aldehyde Dehydrogenase, Chain A, domain 1"/>
    <property type="match status" value="1"/>
</dbReference>
<evidence type="ECO:0000313" key="7">
    <source>
        <dbReference type="EMBL" id="MFD2216030.1"/>
    </source>
</evidence>
<evidence type="ECO:0000256" key="2">
    <source>
        <dbReference type="ARBA" id="ARBA00023002"/>
    </source>
</evidence>
<dbReference type="Pfam" id="PF00171">
    <property type="entry name" value="Aldedh"/>
    <property type="match status" value="1"/>
</dbReference>
<reference evidence="8" key="1">
    <citation type="journal article" date="2019" name="Int. J. Syst. Evol. Microbiol.">
        <title>The Global Catalogue of Microorganisms (GCM) 10K type strain sequencing project: providing services to taxonomists for standard genome sequencing and annotation.</title>
        <authorList>
            <consortium name="The Broad Institute Genomics Platform"/>
            <consortium name="The Broad Institute Genome Sequencing Center for Infectious Disease"/>
            <person name="Wu L."/>
            <person name="Ma J."/>
        </authorList>
    </citation>
    <scope>NUCLEOTIDE SEQUENCE [LARGE SCALE GENOMIC DNA]</scope>
    <source>
        <strain evidence="8">CGMCC 1.15474</strain>
    </source>
</reference>
<dbReference type="Proteomes" id="UP001597318">
    <property type="component" value="Unassembled WGS sequence"/>
</dbReference>
<dbReference type="InterPro" id="IPR016163">
    <property type="entry name" value="Ald_DH_C"/>
</dbReference>
<evidence type="ECO:0000256" key="3">
    <source>
        <dbReference type="PIRNR" id="PIRNR036492"/>
    </source>
</evidence>
<accession>A0ABW5C538</accession>
<dbReference type="PIRSF" id="PIRSF036492">
    <property type="entry name" value="ALDH"/>
    <property type="match status" value="1"/>
</dbReference>
<organism evidence="7 8">
    <name type="scientific">Metabacillus endolithicus</name>
    <dbReference type="NCBI Taxonomy" id="1535204"/>
    <lineage>
        <taxon>Bacteria</taxon>
        <taxon>Bacillati</taxon>
        <taxon>Bacillota</taxon>
        <taxon>Bacilli</taxon>
        <taxon>Bacillales</taxon>
        <taxon>Bacillaceae</taxon>
        <taxon>Metabacillus</taxon>
    </lineage>
</organism>
<keyword evidence="2 3" id="KW-0560">Oxidoreductase</keyword>
<dbReference type="CDD" id="cd07136">
    <property type="entry name" value="ALDH_YwdH-P39616"/>
    <property type="match status" value="1"/>
</dbReference>
<evidence type="ECO:0000256" key="4">
    <source>
        <dbReference type="PROSITE-ProRule" id="PRU10007"/>
    </source>
</evidence>
<dbReference type="InterPro" id="IPR016160">
    <property type="entry name" value="Ald_DH_CS_CYS"/>
</dbReference>
<dbReference type="InterPro" id="IPR016162">
    <property type="entry name" value="Ald_DH_N"/>
</dbReference>
<evidence type="ECO:0000256" key="1">
    <source>
        <dbReference type="ARBA" id="ARBA00009986"/>
    </source>
</evidence>
<dbReference type="PROSITE" id="PS00687">
    <property type="entry name" value="ALDEHYDE_DEHYDR_GLU"/>
    <property type="match status" value="1"/>
</dbReference>
<feature type="active site" evidence="4">
    <location>
        <position position="218"/>
    </location>
</feature>
<keyword evidence="8" id="KW-1185">Reference proteome</keyword>
<dbReference type="PROSITE" id="PS00070">
    <property type="entry name" value="ALDEHYDE_DEHYDR_CYS"/>
    <property type="match status" value="1"/>
</dbReference>
<proteinExistence type="inferred from homology"/>